<reference evidence="1" key="1">
    <citation type="journal article" date="2014" name="Front. Microbiol.">
        <title>High frequency of phylogenetically diverse reductive dehalogenase-homologous genes in deep subseafloor sedimentary metagenomes.</title>
        <authorList>
            <person name="Kawai M."/>
            <person name="Futagami T."/>
            <person name="Toyoda A."/>
            <person name="Takaki Y."/>
            <person name="Nishi S."/>
            <person name="Hori S."/>
            <person name="Arai W."/>
            <person name="Tsubouchi T."/>
            <person name="Morono Y."/>
            <person name="Uchiyama I."/>
            <person name="Ito T."/>
            <person name="Fujiyama A."/>
            <person name="Inagaki F."/>
            <person name="Takami H."/>
        </authorList>
    </citation>
    <scope>NUCLEOTIDE SEQUENCE</scope>
    <source>
        <strain evidence="1">Expedition CK06-06</strain>
    </source>
</reference>
<protein>
    <submittedName>
        <fullName evidence="1">Uncharacterized protein</fullName>
    </submittedName>
</protein>
<feature type="non-terminal residue" evidence="1">
    <location>
        <position position="1"/>
    </location>
</feature>
<name>X1DLZ2_9ZZZZ</name>
<accession>X1DLZ2</accession>
<organism evidence="1">
    <name type="scientific">marine sediment metagenome</name>
    <dbReference type="NCBI Taxonomy" id="412755"/>
    <lineage>
        <taxon>unclassified sequences</taxon>
        <taxon>metagenomes</taxon>
        <taxon>ecological metagenomes</taxon>
    </lineage>
</organism>
<sequence>DFEEIAPEDLLEKVAFKITDKILAEYYRS</sequence>
<dbReference type="AlphaFoldDB" id="X1DLZ2"/>
<gene>
    <name evidence="1" type="ORF">S03H2_07032</name>
</gene>
<proteinExistence type="predicted"/>
<evidence type="ECO:0000313" key="1">
    <source>
        <dbReference type="EMBL" id="GAH21222.1"/>
    </source>
</evidence>
<dbReference type="EMBL" id="BARU01003180">
    <property type="protein sequence ID" value="GAH21222.1"/>
    <property type="molecule type" value="Genomic_DNA"/>
</dbReference>
<comment type="caution">
    <text evidence="1">The sequence shown here is derived from an EMBL/GenBank/DDBJ whole genome shotgun (WGS) entry which is preliminary data.</text>
</comment>